<dbReference type="EMBL" id="VIWT01000001">
    <property type="protein sequence ID" value="TWF96632.1"/>
    <property type="molecule type" value="Genomic_DNA"/>
</dbReference>
<evidence type="ECO:0000313" key="2">
    <source>
        <dbReference type="Proteomes" id="UP000317940"/>
    </source>
</evidence>
<organism evidence="1 2">
    <name type="scientific">Kitasatospora viridis</name>
    <dbReference type="NCBI Taxonomy" id="281105"/>
    <lineage>
        <taxon>Bacteria</taxon>
        <taxon>Bacillati</taxon>
        <taxon>Actinomycetota</taxon>
        <taxon>Actinomycetes</taxon>
        <taxon>Kitasatosporales</taxon>
        <taxon>Streptomycetaceae</taxon>
        <taxon>Kitasatospora</taxon>
    </lineage>
</organism>
<proteinExistence type="predicted"/>
<protein>
    <submittedName>
        <fullName evidence="1">Uncharacterized protein</fullName>
    </submittedName>
</protein>
<dbReference type="Proteomes" id="UP000317940">
    <property type="component" value="Unassembled WGS sequence"/>
</dbReference>
<dbReference type="AlphaFoldDB" id="A0A561UB77"/>
<gene>
    <name evidence="1" type="ORF">FHX73_11404</name>
</gene>
<sequence>MDIDATVIQAVTTAASAAGTAAGGKAWESLQAMLTRALKRRATGAEVATVEPAAAVQVDPGNEQQVRELCGVLLERREQDPELAAELAGWLRAQGGTHIGRLTNSLNDKARADQVIQTGQINGGITFNM</sequence>
<keyword evidence="2" id="KW-1185">Reference proteome</keyword>
<name>A0A561UB77_9ACTN</name>
<evidence type="ECO:0000313" key="1">
    <source>
        <dbReference type="EMBL" id="TWF96632.1"/>
    </source>
</evidence>
<accession>A0A561UB77</accession>
<reference evidence="1 2" key="1">
    <citation type="submission" date="2019-06" db="EMBL/GenBank/DDBJ databases">
        <title>Sequencing the genomes of 1000 actinobacteria strains.</title>
        <authorList>
            <person name="Klenk H.-P."/>
        </authorList>
    </citation>
    <scope>NUCLEOTIDE SEQUENCE [LARGE SCALE GENOMIC DNA]</scope>
    <source>
        <strain evidence="1 2">DSM 44826</strain>
    </source>
</reference>
<comment type="caution">
    <text evidence="1">The sequence shown here is derived from an EMBL/GenBank/DDBJ whole genome shotgun (WGS) entry which is preliminary data.</text>
</comment>